<comment type="subcellular location">
    <subcellularLocation>
        <location evidence="1">Cell membrane</location>
        <topology evidence="1">Multi-pass membrane protein</topology>
    </subcellularLocation>
    <subcellularLocation>
        <location evidence="6">Membrane</location>
        <topology evidence="6">Multi-pass membrane protein</topology>
    </subcellularLocation>
</comment>
<keyword evidence="3 7" id="KW-0812">Transmembrane</keyword>
<feature type="transmembrane region" description="Helical" evidence="7">
    <location>
        <begin position="191"/>
        <end position="213"/>
    </location>
</feature>
<dbReference type="InterPro" id="IPR002898">
    <property type="entry name" value="MotA_ExbB_proton_chnl"/>
</dbReference>
<dbReference type="Pfam" id="PF01618">
    <property type="entry name" value="MotA_ExbB"/>
    <property type="match status" value="1"/>
</dbReference>
<proteinExistence type="inferred from homology"/>
<evidence type="ECO:0000256" key="6">
    <source>
        <dbReference type="RuleBase" id="RU004057"/>
    </source>
</evidence>
<dbReference type="PANTHER" id="PTHR30625:SF3">
    <property type="entry name" value="TOL-PAL SYSTEM PROTEIN TOLQ"/>
    <property type="match status" value="1"/>
</dbReference>
<reference evidence="9 10" key="1">
    <citation type="submission" date="2020-08" db="EMBL/GenBank/DDBJ databases">
        <title>Edaphobacter telluris sp. nov. and Acidobacterium dinghuensis sp. nov., two acidobacteria isolated from forest soil.</title>
        <authorList>
            <person name="Fu J."/>
            <person name="Qiu L."/>
        </authorList>
    </citation>
    <scope>NUCLEOTIDE SEQUENCE [LARGE SCALE GENOMIC DNA]</scope>
    <source>
        <strain evidence="9">4Y35</strain>
    </source>
</reference>
<evidence type="ECO:0000256" key="3">
    <source>
        <dbReference type="ARBA" id="ARBA00022692"/>
    </source>
</evidence>
<dbReference type="AlphaFoldDB" id="A0A7G8BK97"/>
<dbReference type="InterPro" id="IPR050790">
    <property type="entry name" value="ExbB/TolQ_transport"/>
</dbReference>
<dbReference type="EMBL" id="CP060394">
    <property type="protein sequence ID" value="QNI32967.1"/>
    <property type="molecule type" value="Genomic_DNA"/>
</dbReference>
<keyword evidence="6" id="KW-0813">Transport</keyword>
<evidence type="ECO:0000313" key="9">
    <source>
        <dbReference type="EMBL" id="QNI32967.1"/>
    </source>
</evidence>
<accession>A0A7G8BK97</accession>
<feature type="transmembrane region" description="Helical" evidence="7">
    <location>
        <begin position="41"/>
        <end position="61"/>
    </location>
</feature>
<evidence type="ECO:0000313" key="10">
    <source>
        <dbReference type="Proteomes" id="UP000515312"/>
    </source>
</evidence>
<dbReference type="Proteomes" id="UP000515312">
    <property type="component" value="Chromosome"/>
</dbReference>
<feature type="domain" description="MotA/TolQ/ExbB proton channel" evidence="8">
    <location>
        <begin position="127"/>
        <end position="228"/>
    </location>
</feature>
<gene>
    <name evidence="9" type="ORF">H7849_03000</name>
</gene>
<keyword evidence="6" id="KW-0653">Protein transport</keyword>
<evidence type="ECO:0000256" key="2">
    <source>
        <dbReference type="ARBA" id="ARBA00022475"/>
    </source>
</evidence>
<evidence type="ECO:0000256" key="4">
    <source>
        <dbReference type="ARBA" id="ARBA00022989"/>
    </source>
</evidence>
<keyword evidence="4 7" id="KW-1133">Transmembrane helix</keyword>
<dbReference type="KEGG" id="adin:H7849_03000"/>
<evidence type="ECO:0000259" key="8">
    <source>
        <dbReference type="Pfam" id="PF01618"/>
    </source>
</evidence>
<dbReference type="GO" id="GO:0017038">
    <property type="term" value="P:protein import"/>
    <property type="evidence" value="ECO:0007669"/>
    <property type="project" value="TreeGrafter"/>
</dbReference>
<evidence type="ECO:0000256" key="5">
    <source>
        <dbReference type="ARBA" id="ARBA00023136"/>
    </source>
</evidence>
<sequence>MTHIFLAIALVLFQAEPDAAAPPAPPSGSAIVEMLQNSGPIALAVLGLLLIASLYSWAIILGKWGTFKRARAQSNRFLRAFRKANRLQEIAAVSEQFKPSPLVNVFDEVYETYRRQTGGYGPPKNITALERAAQTASSEALTVLEQRLTWLATIGAISPFIGLFGTIMGIVDAFHGLGTAGAATLRAVAPGVSEALITTAAGLVVAVPAVIAYNQFTARCREFGARMDDFSRELLNSMEEFTVGANEDPLERQAARGVHK</sequence>
<feature type="transmembrane region" description="Helical" evidence="7">
    <location>
        <begin position="148"/>
        <end position="171"/>
    </location>
</feature>
<evidence type="ECO:0000256" key="7">
    <source>
        <dbReference type="SAM" id="Phobius"/>
    </source>
</evidence>
<comment type="similarity">
    <text evidence="6">Belongs to the exbB/tolQ family.</text>
</comment>
<dbReference type="PANTHER" id="PTHR30625">
    <property type="entry name" value="PROTEIN TOLQ"/>
    <property type="match status" value="1"/>
</dbReference>
<dbReference type="RefSeq" id="WP_186744029.1">
    <property type="nucleotide sequence ID" value="NZ_CP060394.1"/>
</dbReference>
<evidence type="ECO:0000256" key="1">
    <source>
        <dbReference type="ARBA" id="ARBA00004651"/>
    </source>
</evidence>
<keyword evidence="5 7" id="KW-0472">Membrane</keyword>
<organism evidence="9 10">
    <name type="scientific">Alloacidobacterium dinghuense</name>
    <dbReference type="NCBI Taxonomy" id="2763107"/>
    <lineage>
        <taxon>Bacteria</taxon>
        <taxon>Pseudomonadati</taxon>
        <taxon>Acidobacteriota</taxon>
        <taxon>Terriglobia</taxon>
        <taxon>Terriglobales</taxon>
        <taxon>Acidobacteriaceae</taxon>
        <taxon>Alloacidobacterium</taxon>
    </lineage>
</organism>
<keyword evidence="2" id="KW-1003">Cell membrane</keyword>
<name>A0A7G8BK97_9BACT</name>
<protein>
    <submittedName>
        <fullName evidence="9">MotA/TolQ/ExbB proton channel family protein</fullName>
    </submittedName>
</protein>
<keyword evidence="10" id="KW-1185">Reference proteome</keyword>
<dbReference type="GO" id="GO:0005886">
    <property type="term" value="C:plasma membrane"/>
    <property type="evidence" value="ECO:0007669"/>
    <property type="project" value="UniProtKB-SubCell"/>
</dbReference>